<dbReference type="Proteomes" id="UP001446871">
    <property type="component" value="Unassembled WGS sequence"/>
</dbReference>
<accession>A0ABR1VP47</accession>
<dbReference type="Pfam" id="PF24809">
    <property type="entry name" value="DUF7708"/>
    <property type="match status" value="1"/>
</dbReference>
<organism evidence="3 4">
    <name type="scientific">Apiospora saccharicola</name>
    <dbReference type="NCBI Taxonomy" id="335842"/>
    <lineage>
        <taxon>Eukaryota</taxon>
        <taxon>Fungi</taxon>
        <taxon>Dikarya</taxon>
        <taxon>Ascomycota</taxon>
        <taxon>Pezizomycotina</taxon>
        <taxon>Sordariomycetes</taxon>
        <taxon>Xylariomycetidae</taxon>
        <taxon>Amphisphaeriales</taxon>
        <taxon>Apiosporaceae</taxon>
        <taxon>Apiospora</taxon>
    </lineage>
</organism>
<dbReference type="InterPro" id="IPR056125">
    <property type="entry name" value="DUF7708"/>
</dbReference>
<proteinExistence type="predicted"/>
<gene>
    <name evidence="3" type="ORF">PG996_006379</name>
</gene>
<comment type="caution">
    <text evidence="3">The sequence shown here is derived from an EMBL/GenBank/DDBJ whole genome shotgun (WGS) entry which is preliminary data.</text>
</comment>
<feature type="compositionally biased region" description="Acidic residues" evidence="1">
    <location>
        <begin position="439"/>
        <end position="449"/>
    </location>
</feature>
<evidence type="ECO:0000313" key="4">
    <source>
        <dbReference type="Proteomes" id="UP001446871"/>
    </source>
</evidence>
<feature type="domain" description="DUF7708" evidence="2">
    <location>
        <begin position="6"/>
        <end position="106"/>
    </location>
</feature>
<feature type="region of interest" description="Disordered" evidence="1">
    <location>
        <begin position="383"/>
        <end position="405"/>
    </location>
</feature>
<feature type="region of interest" description="Disordered" evidence="1">
    <location>
        <begin position="439"/>
        <end position="462"/>
    </location>
</feature>
<evidence type="ECO:0000313" key="3">
    <source>
        <dbReference type="EMBL" id="KAK8073031.1"/>
    </source>
</evidence>
<dbReference type="EMBL" id="JAQQWM010000003">
    <property type="protein sequence ID" value="KAK8073031.1"/>
    <property type="molecule type" value="Genomic_DNA"/>
</dbReference>
<protein>
    <recommendedName>
        <fullName evidence="2">DUF7708 domain-containing protein</fullName>
    </recommendedName>
</protein>
<keyword evidence="4" id="KW-1185">Reference proteome</keyword>
<sequence>MWSLSAIASACTNHEKLATGVSDSLEELSQDMAYWNGLISLFPEQEMMQRYIMELYTVVFEFLTEIFTQWSRSPWKRFIKSFDEQAFHELFVEKRKRIKAIENRMQRHTSGVHMQSDATFQMDTRRWQSGVERTLTQIMHKLGIDVQSVLESKVTVLPPDRKSIEPLPTPGEIVLGPVPNISLPEETPNAKDMTCNDTPGTSSFPSVRDVLKLLEPIAIQHNKKIQELVSLTSAALKTTVDIQIKRRLETWTSSLAFNRIWIQGPHNVSHPSQNTLTAACLVGLANNAKIPCISYFASLQNLDPRGTCPLPPEILLDMVKSLIIQLLLLQQPSMTLRTQLTEVLVPPYLLCVIESVQELEDRGDASHTDNLRKVLREIINLGESQPPRSYSGESEGEGAGADIEGGPDKSVKVCFTSDGHADVLAVAAQGGFLDKIAWDADDEGGEGEQLDSLWDDGAGSNG</sequence>
<reference evidence="3 4" key="1">
    <citation type="submission" date="2023-01" db="EMBL/GenBank/DDBJ databases">
        <title>Analysis of 21 Apiospora genomes using comparative genomics revels a genus with tremendous synthesis potential of carbohydrate active enzymes and secondary metabolites.</title>
        <authorList>
            <person name="Sorensen T."/>
        </authorList>
    </citation>
    <scope>NUCLEOTIDE SEQUENCE [LARGE SCALE GENOMIC DNA]</scope>
    <source>
        <strain evidence="3 4">CBS 83171</strain>
    </source>
</reference>
<name>A0ABR1VP47_9PEZI</name>
<evidence type="ECO:0000259" key="2">
    <source>
        <dbReference type="Pfam" id="PF24809"/>
    </source>
</evidence>
<evidence type="ECO:0000256" key="1">
    <source>
        <dbReference type="SAM" id="MobiDB-lite"/>
    </source>
</evidence>